<accession>A0ACB9R0B1</accession>
<keyword evidence="2" id="KW-1185">Reference proteome</keyword>
<evidence type="ECO:0000313" key="2">
    <source>
        <dbReference type="Proteomes" id="UP001057402"/>
    </source>
</evidence>
<protein>
    <submittedName>
        <fullName evidence="1">Uncharacterized protein</fullName>
    </submittedName>
</protein>
<dbReference type="Proteomes" id="UP001057402">
    <property type="component" value="Chromosome 4"/>
</dbReference>
<name>A0ACB9R0B1_9MYRT</name>
<reference evidence="2" key="1">
    <citation type="journal article" date="2023" name="Front. Plant Sci.">
        <title>Chromosomal-level genome assembly of Melastoma candidum provides insights into trichome evolution.</title>
        <authorList>
            <person name="Zhong Y."/>
            <person name="Wu W."/>
            <person name="Sun C."/>
            <person name="Zou P."/>
            <person name="Liu Y."/>
            <person name="Dai S."/>
            <person name="Zhou R."/>
        </authorList>
    </citation>
    <scope>NUCLEOTIDE SEQUENCE [LARGE SCALE GENOMIC DNA]</scope>
</reference>
<dbReference type="EMBL" id="CM042883">
    <property type="protein sequence ID" value="KAI4372511.1"/>
    <property type="molecule type" value="Genomic_DNA"/>
</dbReference>
<sequence length="127" mass="14558">MNNPPTSKRRSCALAATSSTCTRDGRICREYLSTFYAGLSGDAMIDEEDIVRTMISVMDEDRDGYVGYEEPRRRRGMSHGGRSTRGTRTSRRWELCSIVTLVRRIFCLNVELLKTILTQRRRHGHAL</sequence>
<organism evidence="1 2">
    <name type="scientific">Melastoma candidum</name>
    <dbReference type="NCBI Taxonomy" id="119954"/>
    <lineage>
        <taxon>Eukaryota</taxon>
        <taxon>Viridiplantae</taxon>
        <taxon>Streptophyta</taxon>
        <taxon>Embryophyta</taxon>
        <taxon>Tracheophyta</taxon>
        <taxon>Spermatophyta</taxon>
        <taxon>Magnoliopsida</taxon>
        <taxon>eudicotyledons</taxon>
        <taxon>Gunneridae</taxon>
        <taxon>Pentapetalae</taxon>
        <taxon>rosids</taxon>
        <taxon>malvids</taxon>
        <taxon>Myrtales</taxon>
        <taxon>Melastomataceae</taxon>
        <taxon>Melastomatoideae</taxon>
        <taxon>Melastomateae</taxon>
        <taxon>Melastoma</taxon>
    </lineage>
</organism>
<gene>
    <name evidence="1" type="ORF">MLD38_010731</name>
</gene>
<comment type="caution">
    <text evidence="1">The sequence shown here is derived from an EMBL/GenBank/DDBJ whole genome shotgun (WGS) entry which is preliminary data.</text>
</comment>
<proteinExistence type="predicted"/>
<evidence type="ECO:0000313" key="1">
    <source>
        <dbReference type="EMBL" id="KAI4372511.1"/>
    </source>
</evidence>